<protein>
    <submittedName>
        <fullName evidence="2">Membrane protein</fullName>
    </submittedName>
</protein>
<evidence type="ECO:0000313" key="2">
    <source>
        <dbReference type="EMBL" id="AIO71046.1"/>
    </source>
</evidence>
<feature type="transmembrane region" description="Helical" evidence="1">
    <location>
        <begin position="6"/>
        <end position="24"/>
    </location>
</feature>
<dbReference type="AlphaFoldDB" id="A0AAI8BFB1"/>
<keyword evidence="1" id="KW-1133">Transmembrane helix</keyword>
<keyword evidence="1" id="KW-0472">Membrane</keyword>
<evidence type="ECO:0000313" key="3">
    <source>
        <dbReference type="Proteomes" id="UP000029424"/>
    </source>
</evidence>
<dbReference type="Proteomes" id="UP000029424">
    <property type="component" value="Chromosome 2"/>
</dbReference>
<gene>
    <name evidence="2" type="ORF">DM82_3816</name>
</gene>
<reference evidence="2 3" key="1">
    <citation type="submission" date="2014-06" db="EMBL/GenBank/DDBJ databases">
        <authorList>
            <person name="Bishop-Lilly K.A."/>
            <person name="Broomall S.M."/>
            <person name="Chain P.S."/>
            <person name="Chertkov O."/>
            <person name="Coyne S.R."/>
            <person name="Daligault H.E."/>
            <person name="Davenport K.W."/>
            <person name="Erkkila T."/>
            <person name="Frey K.G."/>
            <person name="Gibbons H.S."/>
            <person name="Gu W."/>
            <person name="Jaissle J."/>
            <person name="Johnson S.L."/>
            <person name="Koroleva G.I."/>
            <person name="Ladner J.T."/>
            <person name="Lo C.-C."/>
            <person name="Minogue T.D."/>
            <person name="Munk C."/>
            <person name="Palacios G.F."/>
            <person name="Redden C.L."/>
            <person name="Rosenzweig C.N."/>
            <person name="Scholz M.B."/>
            <person name="Teshima H."/>
            <person name="Xu Y."/>
        </authorList>
    </citation>
    <scope>NUCLEOTIDE SEQUENCE [LARGE SCALE GENOMIC DNA]</scope>
    <source>
        <strain evidence="2 3">EO147</strain>
    </source>
</reference>
<accession>A0AAI8BFB1</accession>
<keyword evidence="3" id="KW-1185">Reference proteome</keyword>
<organism evidence="2 3">
    <name type="scientific">Burkholderia oklahomensis</name>
    <dbReference type="NCBI Taxonomy" id="342113"/>
    <lineage>
        <taxon>Bacteria</taxon>
        <taxon>Pseudomonadati</taxon>
        <taxon>Pseudomonadota</taxon>
        <taxon>Betaproteobacteria</taxon>
        <taxon>Burkholderiales</taxon>
        <taxon>Burkholderiaceae</taxon>
        <taxon>Burkholderia</taxon>
        <taxon>pseudomallei group</taxon>
    </lineage>
</organism>
<sequence length="36" mass="4215">MMTPAMWGILIGMVLIFQFSLRGYRRRAVSKPDTDR</sequence>
<keyword evidence="1" id="KW-0812">Transmembrane</keyword>
<dbReference type="KEGG" id="bok:DM82_3816"/>
<evidence type="ECO:0000256" key="1">
    <source>
        <dbReference type="SAM" id="Phobius"/>
    </source>
</evidence>
<dbReference type="EMBL" id="CP008727">
    <property type="protein sequence ID" value="AIO71046.1"/>
    <property type="molecule type" value="Genomic_DNA"/>
</dbReference>
<name>A0AAI8BFB1_9BURK</name>
<proteinExistence type="predicted"/>